<evidence type="ECO:0000313" key="3">
    <source>
        <dbReference type="Proteomes" id="UP001149822"/>
    </source>
</evidence>
<dbReference type="InterPro" id="IPR029060">
    <property type="entry name" value="PIN-like_dom_sf"/>
</dbReference>
<organism evidence="2 3">
    <name type="scientific">Paracoccus benzoatiresistens</name>
    <dbReference type="NCBI Taxonomy" id="2997341"/>
    <lineage>
        <taxon>Bacteria</taxon>
        <taxon>Pseudomonadati</taxon>
        <taxon>Pseudomonadota</taxon>
        <taxon>Alphaproteobacteria</taxon>
        <taxon>Rhodobacterales</taxon>
        <taxon>Paracoccaceae</taxon>
        <taxon>Paracoccus</taxon>
    </lineage>
</organism>
<dbReference type="Gene3D" id="3.40.50.1010">
    <property type="entry name" value="5'-nuclease"/>
    <property type="match status" value="1"/>
</dbReference>
<feature type="domain" description="PIN" evidence="1">
    <location>
        <begin position="1"/>
        <end position="139"/>
    </location>
</feature>
<evidence type="ECO:0000313" key="2">
    <source>
        <dbReference type="EMBL" id="MCZ0963084.1"/>
    </source>
</evidence>
<dbReference type="Pfam" id="PF01850">
    <property type="entry name" value="PIN"/>
    <property type="match status" value="1"/>
</dbReference>
<gene>
    <name evidence="2" type="ORF">OU682_15815</name>
</gene>
<dbReference type="SUPFAM" id="SSF88723">
    <property type="entry name" value="PIN domain-like"/>
    <property type="match status" value="1"/>
</dbReference>
<dbReference type="RefSeq" id="WP_268943143.1">
    <property type="nucleotide sequence ID" value="NZ_JAPTYD010000028.1"/>
</dbReference>
<accession>A0ABT4J846</accession>
<dbReference type="CDD" id="cd09871">
    <property type="entry name" value="PIN_MtVapC28-VapC30-like"/>
    <property type="match status" value="1"/>
</dbReference>
<name>A0ABT4J846_9RHOB</name>
<keyword evidence="3" id="KW-1185">Reference proteome</keyword>
<protein>
    <submittedName>
        <fullName evidence="2">Type II toxin-antitoxin system VapC family toxin</fullName>
    </submittedName>
</protein>
<dbReference type="Proteomes" id="UP001149822">
    <property type="component" value="Unassembled WGS sequence"/>
</dbReference>
<sequence length="141" mass="14957">MFLDASVVAAVLLQEEDGPAFLAAMEAARGTLRYSPVVRLEAVLALVRKRVERRGKGPATAEDFAAATAFVDELLQALEAEDMPITASMGDEAIRALSAYGKMVGHPAQLNMGDALSYACAKACHGPLLYKGNDFSQIDLA</sequence>
<proteinExistence type="predicted"/>
<dbReference type="InterPro" id="IPR002716">
    <property type="entry name" value="PIN_dom"/>
</dbReference>
<dbReference type="EMBL" id="JAPTYD010000028">
    <property type="protein sequence ID" value="MCZ0963084.1"/>
    <property type="molecule type" value="Genomic_DNA"/>
</dbReference>
<evidence type="ECO:0000259" key="1">
    <source>
        <dbReference type="Pfam" id="PF01850"/>
    </source>
</evidence>
<reference evidence="2" key="1">
    <citation type="submission" date="2022-12" db="EMBL/GenBank/DDBJ databases">
        <title>Paracoccus sp. EF6 isolated from a lake water.</title>
        <authorList>
            <person name="Liu H."/>
        </authorList>
    </citation>
    <scope>NUCLEOTIDE SEQUENCE</scope>
    <source>
        <strain evidence="2">EF6</strain>
    </source>
</reference>
<comment type="caution">
    <text evidence="2">The sequence shown here is derived from an EMBL/GenBank/DDBJ whole genome shotgun (WGS) entry which is preliminary data.</text>
</comment>